<gene>
    <name evidence="1" type="ORF">GCM10007415_30080</name>
</gene>
<dbReference type="EMBL" id="BMER01000003">
    <property type="protein sequence ID" value="GGG93201.1"/>
    <property type="molecule type" value="Genomic_DNA"/>
</dbReference>
<evidence type="ECO:0000313" key="2">
    <source>
        <dbReference type="Proteomes" id="UP000660862"/>
    </source>
</evidence>
<organism evidence="1 2">
    <name type="scientific">Parapedobacter pyrenivorans</name>
    <dbReference type="NCBI Taxonomy" id="1305674"/>
    <lineage>
        <taxon>Bacteria</taxon>
        <taxon>Pseudomonadati</taxon>
        <taxon>Bacteroidota</taxon>
        <taxon>Sphingobacteriia</taxon>
        <taxon>Sphingobacteriales</taxon>
        <taxon>Sphingobacteriaceae</taxon>
        <taxon>Parapedobacter</taxon>
    </lineage>
</organism>
<comment type="caution">
    <text evidence="1">The sequence shown here is derived from an EMBL/GenBank/DDBJ whole genome shotgun (WGS) entry which is preliminary data.</text>
</comment>
<proteinExistence type="predicted"/>
<sequence length="41" mass="4419">MSCFQKNGVLRYLVSKDGTALRLAAKKKAVQGVRCYLMGGG</sequence>
<accession>A0A917HW03</accession>
<name>A0A917HW03_9SPHI</name>
<reference evidence="1" key="2">
    <citation type="submission" date="2020-09" db="EMBL/GenBank/DDBJ databases">
        <authorList>
            <person name="Sun Q."/>
            <person name="Zhou Y."/>
        </authorList>
    </citation>
    <scope>NUCLEOTIDE SEQUENCE</scope>
    <source>
        <strain evidence="1">CGMCC 1.12195</strain>
    </source>
</reference>
<reference evidence="1" key="1">
    <citation type="journal article" date="2014" name="Int. J. Syst. Evol. Microbiol.">
        <title>Complete genome sequence of Corynebacterium casei LMG S-19264T (=DSM 44701T), isolated from a smear-ripened cheese.</title>
        <authorList>
            <consortium name="US DOE Joint Genome Institute (JGI-PGF)"/>
            <person name="Walter F."/>
            <person name="Albersmeier A."/>
            <person name="Kalinowski J."/>
            <person name="Ruckert C."/>
        </authorList>
    </citation>
    <scope>NUCLEOTIDE SEQUENCE</scope>
    <source>
        <strain evidence="1">CGMCC 1.12195</strain>
    </source>
</reference>
<evidence type="ECO:0000313" key="1">
    <source>
        <dbReference type="EMBL" id="GGG93201.1"/>
    </source>
</evidence>
<dbReference type="Proteomes" id="UP000660862">
    <property type="component" value="Unassembled WGS sequence"/>
</dbReference>
<dbReference type="AlphaFoldDB" id="A0A917HW03"/>
<keyword evidence="2" id="KW-1185">Reference proteome</keyword>
<protein>
    <submittedName>
        <fullName evidence="1">Uncharacterized protein</fullName>
    </submittedName>
</protein>